<feature type="compositionally biased region" description="Low complexity" evidence="1">
    <location>
        <begin position="117"/>
        <end position="133"/>
    </location>
</feature>
<comment type="caution">
    <text evidence="2">The sequence shown here is derived from an EMBL/GenBank/DDBJ whole genome shotgun (WGS) entry which is preliminary data.</text>
</comment>
<accession>A0ABQ7A703</accession>
<organism evidence="2 3">
    <name type="scientific">Brassica cretica</name>
    <name type="common">Mustard</name>
    <dbReference type="NCBI Taxonomy" id="69181"/>
    <lineage>
        <taxon>Eukaryota</taxon>
        <taxon>Viridiplantae</taxon>
        <taxon>Streptophyta</taxon>
        <taxon>Embryophyta</taxon>
        <taxon>Tracheophyta</taxon>
        <taxon>Spermatophyta</taxon>
        <taxon>Magnoliopsida</taxon>
        <taxon>eudicotyledons</taxon>
        <taxon>Gunneridae</taxon>
        <taxon>Pentapetalae</taxon>
        <taxon>rosids</taxon>
        <taxon>malvids</taxon>
        <taxon>Brassicales</taxon>
        <taxon>Brassicaceae</taxon>
        <taxon>Brassiceae</taxon>
        <taxon>Brassica</taxon>
    </lineage>
</organism>
<feature type="region of interest" description="Disordered" evidence="1">
    <location>
        <begin position="110"/>
        <end position="144"/>
    </location>
</feature>
<protein>
    <submittedName>
        <fullName evidence="2">Uncharacterized protein</fullName>
    </submittedName>
</protein>
<sequence>MRKSQKEREPTVGTNSPGPEQPAEAVRPIPELVHAREYTPKVPYPIPARATRKDREEMKCRKMLEDLTVRLPLMDAIQMMPSIAEAEHSVENIDADGYAKMLDSARRMGRMMPPHSKQSTNRTRKTNNTPPQRAQQPTFASYPWPREQEDEPINLDDPMLSDFNCEGWDKETSSRYNTLLKAEILPTHFCHAETLVELGIDEDVFKTFVTLRTSSTLTLSTKCLPLPPSAMRTSLLLPTQTAPSHSWLMESIAHCPSTNSTKSMRSRMSREGWQWRKSLPHQTPSGTSSPMGTGTSTEEVHRSRNRRSFDLAESGESD</sequence>
<evidence type="ECO:0000313" key="2">
    <source>
        <dbReference type="EMBL" id="KAF3493459.1"/>
    </source>
</evidence>
<feature type="compositionally biased region" description="Basic and acidic residues" evidence="1">
    <location>
        <begin position="298"/>
        <end position="310"/>
    </location>
</feature>
<dbReference type="Proteomes" id="UP000266723">
    <property type="component" value="Unassembled WGS sequence"/>
</dbReference>
<feature type="compositionally biased region" description="Low complexity" evidence="1">
    <location>
        <begin position="283"/>
        <end position="297"/>
    </location>
</feature>
<dbReference type="EMBL" id="QGKV02002055">
    <property type="protein sequence ID" value="KAF3493459.1"/>
    <property type="molecule type" value="Genomic_DNA"/>
</dbReference>
<gene>
    <name evidence="2" type="ORF">DY000_02054486</name>
</gene>
<evidence type="ECO:0000313" key="3">
    <source>
        <dbReference type="Proteomes" id="UP000266723"/>
    </source>
</evidence>
<reference evidence="2 3" key="1">
    <citation type="journal article" date="2020" name="BMC Genomics">
        <title>Intraspecific diversification of the crop wild relative Brassica cretica Lam. using demographic model selection.</title>
        <authorList>
            <person name="Kioukis A."/>
            <person name="Michalopoulou V.A."/>
            <person name="Briers L."/>
            <person name="Pirintsos S."/>
            <person name="Studholme D.J."/>
            <person name="Pavlidis P."/>
            <person name="Sarris P.F."/>
        </authorList>
    </citation>
    <scope>NUCLEOTIDE SEQUENCE [LARGE SCALE GENOMIC DNA]</scope>
    <source>
        <strain evidence="3">cv. PFS-1207/04</strain>
    </source>
</reference>
<keyword evidence="3" id="KW-1185">Reference proteome</keyword>
<proteinExistence type="predicted"/>
<feature type="region of interest" description="Disordered" evidence="1">
    <location>
        <begin position="1"/>
        <end position="26"/>
    </location>
</feature>
<name>A0ABQ7A703_BRACR</name>
<feature type="region of interest" description="Disordered" evidence="1">
    <location>
        <begin position="257"/>
        <end position="318"/>
    </location>
</feature>
<feature type="compositionally biased region" description="Basic and acidic residues" evidence="1">
    <location>
        <begin position="1"/>
        <end position="10"/>
    </location>
</feature>
<evidence type="ECO:0000256" key="1">
    <source>
        <dbReference type="SAM" id="MobiDB-lite"/>
    </source>
</evidence>